<comment type="caution">
    <text evidence="1">The sequence shown here is derived from an EMBL/GenBank/DDBJ whole genome shotgun (WGS) entry which is preliminary data.</text>
</comment>
<evidence type="ECO:0000313" key="1">
    <source>
        <dbReference type="EMBL" id="KAJ1355649.1"/>
    </source>
</evidence>
<dbReference type="Proteomes" id="UP001196413">
    <property type="component" value="Unassembled WGS sequence"/>
</dbReference>
<organism evidence="1 2">
    <name type="scientific">Parelaphostrongylus tenuis</name>
    <name type="common">Meningeal worm</name>
    <dbReference type="NCBI Taxonomy" id="148309"/>
    <lineage>
        <taxon>Eukaryota</taxon>
        <taxon>Metazoa</taxon>
        <taxon>Ecdysozoa</taxon>
        <taxon>Nematoda</taxon>
        <taxon>Chromadorea</taxon>
        <taxon>Rhabditida</taxon>
        <taxon>Rhabditina</taxon>
        <taxon>Rhabditomorpha</taxon>
        <taxon>Strongyloidea</taxon>
        <taxon>Metastrongylidae</taxon>
        <taxon>Parelaphostrongylus</taxon>
    </lineage>
</organism>
<accession>A0AAD5N1R3</accession>
<name>A0AAD5N1R3_PARTN</name>
<proteinExistence type="predicted"/>
<evidence type="ECO:0000313" key="2">
    <source>
        <dbReference type="Proteomes" id="UP001196413"/>
    </source>
</evidence>
<protein>
    <submittedName>
        <fullName evidence="1">Uncharacterized protein</fullName>
    </submittedName>
</protein>
<keyword evidence="2" id="KW-1185">Reference proteome</keyword>
<sequence length="75" mass="7980">MERSYITTDGGAEGGCVIDGPDHAKQANMSTAHAIGEWTTAMRTSNLLAFDEGSTGVQGGVLLDREPVDSYKLFM</sequence>
<gene>
    <name evidence="1" type="ORF">KIN20_013142</name>
</gene>
<dbReference type="EMBL" id="JAHQIW010002538">
    <property type="protein sequence ID" value="KAJ1355649.1"/>
    <property type="molecule type" value="Genomic_DNA"/>
</dbReference>
<dbReference type="AlphaFoldDB" id="A0AAD5N1R3"/>
<reference evidence="1" key="1">
    <citation type="submission" date="2021-06" db="EMBL/GenBank/DDBJ databases">
        <title>Parelaphostrongylus tenuis whole genome reference sequence.</title>
        <authorList>
            <person name="Garwood T.J."/>
            <person name="Larsen P.A."/>
            <person name="Fountain-Jones N.M."/>
            <person name="Garbe J.R."/>
            <person name="Macchietto M.G."/>
            <person name="Kania S.A."/>
            <person name="Gerhold R.W."/>
            <person name="Richards J.E."/>
            <person name="Wolf T.M."/>
        </authorList>
    </citation>
    <scope>NUCLEOTIDE SEQUENCE</scope>
    <source>
        <strain evidence="1">MNPRO001-30</strain>
        <tissue evidence="1">Meninges</tissue>
    </source>
</reference>